<sequence length="195" mass="20959">MREKSRKKWILLCDGGILFAGLILALGLGLWGQGMESRIGLGAALLCAAGAGADLLWRAGGGKASRAGKEPFGGEKTPGKDSPFAVRELVLLNEENKPLKSWELLGKTALIIGKKNQDEEVDVDLGGCAYGAFIEPQHAVLNFSGERWFLEDISEENGVRVKKAEDGMNYRLSGRPCEVGAGDVIYIANTRLLLT</sequence>
<keyword evidence="1" id="KW-0812">Transmembrane</keyword>
<organism evidence="3 4">
    <name type="scientific">Candidatus Enterocloster excrementipullorum</name>
    <dbReference type="NCBI Taxonomy" id="2838559"/>
    <lineage>
        <taxon>Bacteria</taxon>
        <taxon>Bacillati</taxon>
        <taxon>Bacillota</taxon>
        <taxon>Clostridia</taxon>
        <taxon>Lachnospirales</taxon>
        <taxon>Lachnospiraceae</taxon>
        <taxon>Enterocloster</taxon>
    </lineage>
</organism>
<gene>
    <name evidence="3" type="ORF">H9704_10580</name>
</gene>
<feature type="domain" description="FHA" evidence="2">
    <location>
        <begin position="110"/>
        <end position="166"/>
    </location>
</feature>
<dbReference type="AlphaFoldDB" id="A0A9D2N0J9"/>
<dbReference type="Pfam" id="PF00498">
    <property type="entry name" value="FHA"/>
    <property type="match status" value="1"/>
</dbReference>
<accession>A0A9D2N0J9</accession>
<evidence type="ECO:0000259" key="2">
    <source>
        <dbReference type="PROSITE" id="PS50006"/>
    </source>
</evidence>
<dbReference type="InterPro" id="IPR008984">
    <property type="entry name" value="SMAD_FHA_dom_sf"/>
</dbReference>
<keyword evidence="1" id="KW-0472">Membrane</keyword>
<dbReference type="Proteomes" id="UP000823910">
    <property type="component" value="Unassembled WGS sequence"/>
</dbReference>
<reference evidence="3" key="1">
    <citation type="journal article" date="2021" name="PeerJ">
        <title>Extensive microbial diversity within the chicken gut microbiome revealed by metagenomics and culture.</title>
        <authorList>
            <person name="Gilroy R."/>
            <person name="Ravi A."/>
            <person name="Getino M."/>
            <person name="Pursley I."/>
            <person name="Horton D.L."/>
            <person name="Alikhan N.F."/>
            <person name="Baker D."/>
            <person name="Gharbi K."/>
            <person name="Hall N."/>
            <person name="Watson M."/>
            <person name="Adriaenssens E.M."/>
            <person name="Foster-Nyarko E."/>
            <person name="Jarju S."/>
            <person name="Secka A."/>
            <person name="Antonio M."/>
            <person name="Oren A."/>
            <person name="Chaudhuri R.R."/>
            <person name="La Ragione R."/>
            <person name="Hildebrand F."/>
            <person name="Pallen M.J."/>
        </authorList>
    </citation>
    <scope>NUCLEOTIDE SEQUENCE</scope>
    <source>
        <strain evidence="3">CHK180-15479</strain>
    </source>
</reference>
<reference evidence="3" key="2">
    <citation type="submission" date="2021-04" db="EMBL/GenBank/DDBJ databases">
        <authorList>
            <person name="Gilroy R."/>
        </authorList>
    </citation>
    <scope>NUCLEOTIDE SEQUENCE</scope>
    <source>
        <strain evidence="3">CHK180-15479</strain>
    </source>
</reference>
<protein>
    <submittedName>
        <fullName evidence="3">FHA domain-containing protein</fullName>
    </submittedName>
</protein>
<name>A0A9D2N0J9_9FIRM</name>
<dbReference type="EMBL" id="DWWT01000054">
    <property type="protein sequence ID" value="HJC06580.1"/>
    <property type="molecule type" value="Genomic_DNA"/>
</dbReference>
<dbReference type="PROSITE" id="PS50006">
    <property type="entry name" value="FHA_DOMAIN"/>
    <property type="match status" value="1"/>
</dbReference>
<keyword evidence="1" id="KW-1133">Transmembrane helix</keyword>
<dbReference type="CDD" id="cd00060">
    <property type="entry name" value="FHA"/>
    <property type="match status" value="1"/>
</dbReference>
<evidence type="ECO:0000313" key="4">
    <source>
        <dbReference type="Proteomes" id="UP000823910"/>
    </source>
</evidence>
<dbReference type="Gene3D" id="2.60.200.20">
    <property type="match status" value="1"/>
</dbReference>
<evidence type="ECO:0000313" key="3">
    <source>
        <dbReference type="EMBL" id="HJC06580.1"/>
    </source>
</evidence>
<evidence type="ECO:0000256" key="1">
    <source>
        <dbReference type="SAM" id="Phobius"/>
    </source>
</evidence>
<dbReference type="SUPFAM" id="SSF49879">
    <property type="entry name" value="SMAD/FHA domain"/>
    <property type="match status" value="1"/>
</dbReference>
<comment type="caution">
    <text evidence="3">The sequence shown here is derived from an EMBL/GenBank/DDBJ whole genome shotgun (WGS) entry which is preliminary data.</text>
</comment>
<feature type="transmembrane region" description="Helical" evidence="1">
    <location>
        <begin position="9"/>
        <end position="31"/>
    </location>
</feature>
<dbReference type="InterPro" id="IPR000253">
    <property type="entry name" value="FHA_dom"/>
</dbReference>
<proteinExistence type="predicted"/>